<evidence type="ECO:0000256" key="3">
    <source>
        <dbReference type="ARBA" id="ARBA00023237"/>
    </source>
</evidence>
<reference evidence="7 8" key="1">
    <citation type="submission" date="2020-08" db="EMBL/GenBank/DDBJ databases">
        <title>Genomic Encyclopedia of Type Strains, Phase IV (KMG-IV): sequencing the most valuable type-strain genomes for metagenomic binning, comparative biology and taxonomic classification.</title>
        <authorList>
            <person name="Goeker M."/>
        </authorList>
    </citation>
    <scope>NUCLEOTIDE SEQUENCE [LARGE SCALE GENOMIC DNA]</scope>
    <source>
        <strain evidence="7 8">DSM 101465</strain>
    </source>
</reference>
<dbReference type="Pfam" id="PF00691">
    <property type="entry name" value="OmpA"/>
    <property type="match status" value="1"/>
</dbReference>
<dbReference type="Proteomes" id="UP000588017">
    <property type="component" value="Unassembled WGS sequence"/>
</dbReference>
<gene>
    <name evidence="7" type="ORF">HNQ73_003529</name>
</gene>
<dbReference type="EMBL" id="JACHEH010000014">
    <property type="protein sequence ID" value="MBB6169874.1"/>
    <property type="molecule type" value="Genomic_DNA"/>
</dbReference>
<keyword evidence="3" id="KW-0998">Cell outer membrane</keyword>
<evidence type="ECO:0000259" key="6">
    <source>
        <dbReference type="PROSITE" id="PS51123"/>
    </source>
</evidence>
<evidence type="ECO:0000256" key="4">
    <source>
        <dbReference type="PROSITE-ProRule" id="PRU00473"/>
    </source>
</evidence>
<accession>A0A841KFU0</accession>
<feature type="chain" id="PRO_5033011133" evidence="5">
    <location>
        <begin position="26"/>
        <end position="353"/>
    </location>
</feature>
<dbReference type="Gene3D" id="3.30.1330.60">
    <property type="entry name" value="OmpA-like domain"/>
    <property type="match status" value="1"/>
</dbReference>
<protein>
    <submittedName>
        <fullName evidence="7">Outer membrane protein OmpA-like peptidoglycan-associated protein</fullName>
    </submittedName>
</protein>
<dbReference type="AlphaFoldDB" id="A0A841KFU0"/>
<dbReference type="PANTHER" id="PTHR30329">
    <property type="entry name" value="STATOR ELEMENT OF FLAGELLAR MOTOR COMPLEX"/>
    <property type="match status" value="1"/>
</dbReference>
<sequence>MTRAFALTAAVLALAVSLGAGSVSARDGYYEEALSKDMAGTKDHPWTGRYGGSTLLLQSTAAFDELTLPAGPAEFKGDKRFTKTVRAEGQVTRTVYAVPPGRSTLEVIRNFEEHLRGQGFGVVFSCSGTDECGQPFKELKYHWNNKASHVSGGAASSARGRLSPTVFDGGRDIRYALLSKGDGPGAAYVALFVARSEGGSHGDISKALTGYVLALVEVVQPGVMEQRIETVKSEAIAAGLQNKGAVALYGLFFDTDKAELKPESEPQLAEMVRYLKTSKAKVYVVGHTDSQGKLDYNLDLSDRRAKAVAAALVARGVPAGQMLARGVGPLVPAAPNSDEAGRAKNRRVELVLQ</sequence>
<dbReference type="InterPro" id="IPR036737">
    <property type="entry name" value="OmpA-like_sf"/>
</dbReference>
<dbReference type="GO" id="GO:0009279">
    <property type="term" value="C:cell outer membrane"/>
    <property type="evidence" value="ECO:0007669"/>
    <property type="project" value="UniProtKB-SubCell"/>
</dbReference>
<keyword evidence="2 4" id="KW-0472">Membrane</keyword>
<feature type="signal peptide" evidence="5">
    <location>
        <begin position="1"/>
        <end position="25"/>
    </location>
</feature>
<dbReference type="PROSITE" id="PS51123">
    <property type="entry name" value="OMPA_2"/>
    <property type="match status" value="1"/>
</dbReference>
<comment type="subcellular location">
    <subcellularLocation>
        <location evidence="1">Cell outer membrane</location>
    </subcellularLocation>
</comment>
<dbReference type="InterPro" id="IPR006665">
    <property type="entry name" value="OmpA-like"/>
</dbReference>
<feature type="domain" description="OmpA-like" evidence="6">
    <location>
        <begin position="240"/>
        <end position="353"/>
    </location>
</feature>
<evidence type="ECO:0000256" key="1">
    <source>
        <dbReference type="ARBA" id="ARBA00004442"/>
    </source>
</evidence>
<name>A0A841KFU0_9HYPH</name>
<dbReference type="CDD" id="cd07185">
    <property type="entry name" value="OmpA_C-like"/>
    <property type="match status" value="1"/>
</dbReference>
<evidence type="ECO:0000256" key="5">
    <source>
        <dbReference type="SAM" id="SignalP"/>
    </source>
</evidence>
<dbReference type="SUPFAM" id="SSF103088">
    <property type="entry name" value="OmpA-like"/>
    <property type="match status" value="1"/>
</dbReference>
<evidence type="ECO:0000313" key="8">
    <source>
        <dbReference type="Proteomes" id="UP000588017"/>
    </source>
</evidence>
<comment type="caution">
    <text evidence="7">The sequence shown here is derived from an EMBL/GenBank/DDBJ whole genome shotgun (WGS) entry which is preliminary data.</text>
</comment>
<proteinExistence type="predicted"/>
<evidence type="ECO:0000256" key="2">
    <source>
        <dbReference type="ARBA" id="ARBA00023136"/>
    </source>
</evidence>
<dbReference type="PRINTS" id="PR01021">
    <property type="entry name" value="OMPADOMAIN"/>
</dbReference>
<dbReference type="RefSeq" id="WP_183336663.1">
    <property type="nucleotide sequence ID" value="NZ_BMHX01000013.1"/>
</dbReference>
<evidence type="ECO:0000313" key="7">
    <source>
        <dbReference type="EMBL" id="MBB6169874.1"/>
    </source>
</evidence>
<organism evidence="7 8">
    <name type="scientific">Chelatococcus composti</name>
    <dbReference type="NCBI Taxonomy" id="1743235"/>
    <lineage>
        <taxon>Bacteria</taxon>
        <taxon>Pseudomonadati</taxon>
        <taxon>Pseudomonadota</taxon>
        <taxon>Alphaproteobacteria</taxon>
        <taxon>Hyphomicrobiales</taxon>
        <taxon>Chelatococcaceae</taxon>
        <taxon>Chelatococcus</taxon>
    </lineage>
</organism>
<dbReference type="InterPro" id="IPR050330">
    <property type="entry name" value="Bact_OuterMem_StrucFunc"/>
</dbReference>
<dbReference type="PANTHER" id="PTHR30329:SF21">
    <property type="entry name" value="LIPOPROTEIN YIAD-RELATED"/>
    <property type="match status" value="1"/>
</dbReference>
<keyword evidence="5" id="KW-0732">Signal</keyword>
<dbReference type="InterPro" id="IPR006664">
    <property type="entry name" value="OMP_bac"/>
</dbReference>
<keyword evidence="8" id="KW-1185">Reference proteome</keyword>